<feature type="domain" description="Putative regulatory protein FmdB zinc ribbon" evidence="2">
    <location>
        <begin position="1"/>
        <end position="40"/>
    </location>
</feature>
<dbReference type="RefSeq" id="WP_074794791.1">
    <property type="nucleotide sequence ID" value="NZ_FOVJ01000001.1"/>
</dbReference>
<organism evidence="3 4">
    <name type="scientific">Nitrosospira briensis</name>
    <dbReference type="NCBI Taxonomy" id="35799"/>
    <lineage>
        <taxon>Bacteria</taxon>
        <taxon>Pseudomonadati</taxon>
        <taxon>Pseudomonadota</taxon>
        <taxon>Betaproteobacteria</taxon>
        <taxon>Nitrosomonadales</taxon>
        <taxon>Nitrosomonadaceae</taxon>
        <taxon>Nitrosospira</taxon>
    </lineage>
</organism>
<dbReference type="OrthoDB" id="9813321at2"/>
<reference evidence="4" key="1">
    <citation type="submission" date="2016-10" db="EMBL/GenBank/DDBJ databases">
        <authorList>
            <person name="Varghese N."/>
        </authorList>
    </citation>
    <scope>NUCLEOTIDE SEQUENCE [LARGE SCALE GENOMIC DNA]</scope>
    <source>
        <strain evidence="4">Nsp8</strain>
    </source>
</reference>
<dbReference type="Pfam" id="PF09723">
    <property type="entry name" value="Zn_ribbon_8"/>
    <property type="match status" value="1"/>
</dbReference>
<evidence type="ECO:0000256" key="1">
    <source>
        <dbReference type="SAM" id="MobiDB-lite"/>
    </source>
</evidence>
<dbReference type="NCBIfam" id="TIGR02605">
    <property type="entry name" value="CxxC_CxxC_SSSS"/>
    <property type="match status" value="1"/>
</dbReference>
<sequence length="80" mass="8768">MPTYDYLCTECKLQFEVRHSIHTPNPDCLACGSSTEKLILSVPAMHGEMARGRDQAMRSLQPKAELAKHRHGPGCGCGQA</sequence>
<evidence type="ECO:0000313" key="3">
    <source>
        <dbReference type="EMBL" id="SFN38696.1"/>
    </source>
</evidence>
<dbReference type="InterPro" id="IPR013429">
    <property type="entry name" value="Regulatory_FmdB_Zinc_ribbon"/>
</dbReference>
<dbReference type="SMART" id="SM00834">
    <property type="entry name" value="CxxC_CXXC_SSSS"/>
    <property type="match status" value="1"/>
</dbReference>
<evidence type="ECO:0000259" key="2">
    <source>
        <dbReference type="SMART" id="SM00834"/>
    </source>
</evidence>
<dbReference type="AlphaFoldDB" id="A0A1I4YL03"/>
<gene>
    <name evidence="3" type="ORF">SAMN05216386_0754</name>
</gene>
<dbReference type="EMBL" id="FOVJ01000001">
    <property type="protein sequence ID" value="SFN38696.1"/>
    <property type="molecule type" value="Genomic_DNA"/>
</dbReference>
<proteinExistence type="predicted"/>
<dbReference type="Proteomes" id="UP000183107">
    <property type="component" value="Unassembled WGS sequence"/>
</dbReference>
<accession>A0A1I4YL03</accession>
<evidence type="ECO:0000313" key="4">
    <source>
        <dbReference type="Proteomes" id="UP000183107"/>
    </source>
</evidence>
<protein>
    <submittedName>
        <fullName evidence="3">Putative regulatory protein, FmdB family</fullName>
    </submittedName>
</protein>
<keyword evidence="4" id="KW-1185">Reference proteome</keyword>
<feature type="region of interest" description="Disordered" evidence="1">
    <location>
        <begin position="51"/>
        <end position="80"/>
    </location>
</feature>
<name>A0A1I4YL03_9PROT</name>